<evidence type="ECO:0000256" key="7">
    <source>
        <dbReference type="PIRNR" id="PIRNR000124"/>
    </source>
</evidence>
<evidence type="ECO:0000256" key="9">
    <source>
        <dbReference type="PIRSR" id="PIRSR500134-2"/>
    </source>
</evidence>
<protein>
    <recommendedName>
        <fullName evidence="3 7">UDP-glucose 6-dehydrogenase</fullName>
        <ecNumber evidence="3 7">1.1.1.22</ecNumber>
    </recommendedName>
</protein>
<feature type="binding site" evidence="10">
    <location>
        <position position="159"/>
    </location>
    <ligand>
        <name>NAD(+)</name>
        <dbReference type="ChEBI" id="CHEBI:57540"/>
    </ligand>
</feature>
<sequence>MRVSIVGTGYVGLVSGVCLAHVGHDVVCVDLDEAKVERINAGQSPIHEDGLPELLAGVVGTRFRATTDLADAVRDTEVTILAVGTPFGEDRIDLGQIEEAARQVGKVVAELDRYHVVAVKSTVVPGTTEDVVGPALEAASGRRVGAEIGLAMNPEFLREGVAVQDFLEPDRIVLGGVDERTLDTMAALYAVFDDTPVLRVDPRTAEMIKYTANALLATLISFSNEVGNLSGELGVDVVDVLEGVHLDRRFSPVVDGTRVRPVMLTYLAAGCGFGGSCFPKDVKALVAHGRSTDASMDLLEAVLAVNARQPLQLLERLEHHVAPAGSRVAVLGAAFKPGTDDVRESPTLTIVPELVARGAEVVVHDPIATGPAQAVLGTDGVAYTTELATALDGADAVLLVTSWPEYRDVPELLAARDVPVVDGRRVLPPDAVGRYDGIGYPRL</sequence>
<dbReference type="GO" id="GO:0051287">
    <property type="term" value="F:NAD binding"/>
    <property type="evidence" value="ECO:0007669"/>
    <property type="project" value="InterPro"/>
</dbReference>
<dbReference type="GO" id="GO:0003979">
    <property type="term" value="F:UDP-glucose 6-dehydrogenase activity"/>
    <property type="evidence" value="ECO:0007669"/>
    <property type="project" value="UniProtKB-EC"/>
</dbReference>
<dbReference type="NCBIfam" id="TIGR03026">
    <property type="entry name" value="NDP-sugDHase"/>
    <property type="match status" value="1"/>
</dbReference>
<dbReference type="OrthoDB" id="5193947at2"/>
<feature type="binding site" evidence="10">
    <location>
        <position position="343"/>
    </location>
    <ligand>
        <name>NAD(+)</name>
        <dbReference type="ChEBI" id="CHEBI:57540"/>
    </ligand>
</feature>
<feature type="binding site" evidence="10">
    <location>
        <position position="35"/>
    </location>
    <ligand>
        <name>NAD(+)</name>
        <dbReference type="ChEBI" id="CHEBI:57540"/>
    </ligand>
</feature>
<dbReference type="PANTHER" id="PTHR43750:SF3">
    <property type="entry name" value="UDP-GLUCOSE 6-DEHYDROGENASE TUAD"/>
    <property type="match status" value="1"/>
</dbReference>
<dbReference type="InterPro" id="IPR036220">
    <property type="entry name" value="UDP-Glc/GDP-Man_DH_C_sf"/>
</dbReference>
<keyword evidence="13" id="KW-1185">Reference proteome</keyword>
<feature type="binding site" evidence="9">
    <location>
        <position position="336"/>
    </location>
    <ligand>
        <name>substrate</name>
    </ligand>
</feature>
<evidence type="ECO:0000259" key="11">
    <source>
        <dbReference type="SMART" id="SM00984"/>
    </source>
</evidence>
<feature type="binding site" evidence="10">
    <location>
        <position position="280"/>
    </location>
    <ligand>
        <name>NAD(+)</name>
        <dbReference type="ChEBI" id="CHEBI:57540"/>
    </ligand>
</feature>
<evidence type="ECO:0000256" key="6">
    <source>
        <dbReference type="ARBA" id="ARBA00047473"/>
    </source>
</evidence>
<evidence type="ECO:0000256" key="2">
    <source>
        <dbReference type="ARBA" id="ARBA00006601"/>
    </source>
</evidence>
<comment type="pathway">
    <text evidence="1">Nucleotide-sugar biosynthesis; UDP-alpha-D-glucuronate biosynthesis; UDP-alpha-D-glucuronate from UDP-alpha-D-glucose: step 1/1.</text>
</comment>
<dbReference type="InterPro" id="IPR028357">
    <property type="entry name" value="UDPglc_DH_bac"/>
</dbReference>
<dbReference type="InterPro" id="IPR001732">
    <property type="entry name" value="UDP-Glc/GDP-Man_DH_N"/>
</dbReference>
<proteinExistence type="inferred from homology"/>
<dbReference type="PANTHER" id="PTHR43750">
    <property type="entry name" value="UDP-GLUCOSE 6-DEHYDROGENASE TUAD"/>
    <property type="match status" value="1"/>
</dbReference>
<evidence type="ECO:0000256" key="1">
    <source>
        <dbReference type="ARBA" id="ARBA00004701"/>
    </source>
</evidence>
<feature type="binding site" evidence="10">
    <location>
        <position position="122"/>
    </location>
    <ligand>
        <name>NAD(+)</name>
        <dbReference type="ChEBI" id="CHEBI:57540"/>
    </ligand>
</feature>
<feature type="binding site" evidence="10">
    <location>
        <position position="30"/>
    </location>
    <ligand>
        <name>NAD(+)</name>
        <dbReference type="ChEBI" id="CHEBI:57540"/>
    </ligand>
</feature>
<dbReference type="PIRSF" id="PIRSF000124">
    <property type="entry name" value="UDPglc_GDPman_dh"/>
    <property type="match status" value="1"/>
</dbReference>
<dbReference type="Pfam" id="PF03721">
    <property type="entry name" value="UDPG_MGDP_dh_N"/>
    <property type="match status" value="1"/>
</dbReference>
<reference evidence="12" key="2">
    <citation type="submission" date="2020-09" db="EMBL/GenBank/DDBJ databases">
        <authorList>
            <person name="Sun Q."/>
            <person name="Zhou Y."/>
        </authorList>
    </citation>
    <scope>NUCLEOTIDE SEQUENCE</scope>
    <source>
        <strain evidence="12">CGMCC 1.14988</strain>
    </source>
</reference>
<dbReference type="EC" id="1.1.1.22" evidence="3 7"/>
<dbReference type="Proteomes" id="UP000650511">
    <property type="component" value="Unassembled WGS sequence"/>
</dbReference>
<dbReference type="GO" id="GO:0006065">
    <property type="term" value="P:UDP-glucuronate biosynthetic process"/>
    <property type="evidence" value="ECO:0007669"/>
    <property type="project" value="UniProtKB-UniPathway"/>
</dbReference>
<organism evidence="12 13">
    <name type="scientific">Egicoccus halophilus</name>
    <dbReference type="NCBI Taxonomy" id="1670830"/>
    <lineage>
        <taxon>Bacteria</taxon>
        <taxon>Bacillati</taxon>
        <taxon>Actinomycetota</taxon>
        <taxon>Nitriliruptoria</taxon>
        <taxon>Egicoccales</taxon>
        <taxon>Egicoccaceae</taxon>
        <taxon>Egicoccus</taxon>
    </lineage>
</organism>
<dbReference type="PIRSF" id="PIRSF500134">
    <property type="entry name" value="UDPglc_DH_bac"/>
    <property type="match status" value="1"/>
</dbReference>
<dbReference type="SUPFAM" id="SSF51735">
    <property type="entry name" value="NAD(P)-binding Rossmann-fold domains"/>
    <property type="match status" value="1"/>
</dbReference>
<dbReference type="InterPro" id="IPR008927">
    <property type="entry name" value="6-PGluconate_DH-like_C_sf"/>
</dbReference>
<evidence type="ECO:0000313" key="12">
    <source>
        <dbReference type="EMBL" id="GGI05374.1"/>
    </source>
</evidence>
<dbReference type="RefSeq" id="WP_130649379.1">
    <property type="nucleotide sequence ID" value="NZ_BMHA01000004.1"/>
</dbReference>
<comment type="catalytic activity">
    <reaction evidence="6 7">
        <text>UDP-alpha-D-glucose + 2 NAD(+) + H2O = UDP-alpha-D-glucuronate + 2 NADH + 3 H(+)</text>
        <dbReference type="Rhea" id="RHEA:23596"/>
        <dbReference type="ChEBI" id="CHEBI:15377"/>
        <dbReference type="ChEBI" id="CHEBI:15378"/>
        <dbReference type="ChEBI" id="CHEBI:57540"/>
        <dbReference type="ChEBI" id="CHEBI:57945"/>
        <dbReference type="ChEBI" id="CHEBI:58052"/>
        <dbReference type="ChEBI" id="CHEBI:58885"/>
        <dbReference type="EC" id="1.1.1.22"/>
    </reaction>
</comment>
<feature type="binding site" evidence="9">
    <location>
        <position position="274"/>
    </location>
    <ligand>
        <name>substrate</name>
    </ligand>
</feature>
<dbReference type="Gene3D" id="1.20.5.100">
    <property type="entry name" value="Cytochrome c1, transmembrane anchor, C-terminal"/>
    <property type="match status" value="1"/>
</dbReference>
<feature type="binding site" evidence="10">
    <location>
        <position position="85"/>
    </location>
    <ligand>
        <name>NAD(+)</name>
        <dbReference type="ChEBI" id="CHEBI:57540"/>
    </ligand>
</feature>
<dbReference type="InterPro" id="IPR014026">
    <property type="entry name" value="UDP-Glc/GDP-Man_DH_dimer"/>
</dbReference>
<dbReference type="GO" id="GO:0000271">
    <property type="term" value="P:polysaccharide biosynthetic process"/>
    <property type="evidence" value="ECO:0007669"/>
    <property type="project" value="InterPro"/>
</dbReference>
<accession>A0A8J3ACT1</accession>
<comment type="similarity">
    <text evidence="2 7">Belongs to the UDP-glucose/GDP-mannose dehydrogenase family.</text>
</comment>
<feature type="binding site" evidence="9">
    <location>
        <position position="209"/>
    </location>
    <ligand>
        <name>substrate</name>
    </ligand>
</feature>
<keyword evidence="5 7" id="KW-0520">NAD</keyword>
<dbReference type="AlphaFoldDB" id="A0A8J3ACT1"/>
<evidence type="ECO:0000256" key="3">
    <source>
        <dbReference type="ARBA" id="ARBA00012954"/>
    </source>
</evidence>
<dbReference type="Pfam" id="PF03720">
    <property type="entry name" value="UDPG_MGDP_dh_C"/>
    <property type="match status" value="1"/>
</dbReference>
<dbReference type="Gene3D" id="3.40.50.720">
    <property type="entry name" value="NAD(P)-binding Rossmann-like Domain"/>
    <property type="match status" value="2"/>
</dbReference>
<evidence type="ECO:0000256" key="8">
    <source>
        <dbReference type="PIRSR" id="PIRSR500134-1"/>
    </source>
</evidence>
<keyword evidence="4 7" id="KW-0560">Oxidoreductase</keyword>
<gene>
    <name evidence="12" type="ORF">GCM10011354_13780</name>
</gene>
<dbReference type="InterPro" id="IPR014027">
    <property type="entry name" value="UDP-Glc/GDP-Man_DH_C"/>
</dbReference>
<dbReference type="UniPathway" id="UPA00038">
    <property type="reaction ID" value="UER00491"/>
</dbReference>
<dbReference type="SUPFAM" id="SSF52413">
    <property type="entry name" value="UDP-glucose/GDP-mannose dehydrogenase C-terminal domain"/>
    <property type="match status" value="1"/>
</dbReference>
<feature type="domain" description="UDP-glucose/GDP-mannose dehydrogenase C-terminal" evidence="11">
    <location>
        <begin position="329"/>
        <end position="429"/>
    </location>
</feature>
<feature type="binding site" evidence="9">
    <location>
        <begin position="266"/>
        <end position="270"/>
    </location>
    <ligand>
        <name>substrate</name>
    </ligand>
</feature>
<evidence type="ECO:0000256" key="10">
    <source>
        <dbReference type="PIRSR" id="PIRSR500134-3"/>
    </source>
</evidence>
<dbReference type="SUPFAM" id="SSF48179">
    <property type="entry name" value="6-phosphogluconate dehydrogenase C-terminal domain-like"/>
    <property type="match status" value="1"/>
</dbReference>
<feature type="active site" description="Nucleophile" evidence="8">
    <location>
        <position position="277"/>
    </location>
</feature>
<name>A0A8J3ACT1_9ACTN</name>
<evidence type="ECO:0000313" key="13">
    <source>
        <dbReference type="Proteomes" id="UP000650511"/>
    </source>
</evidence>
<dbReference type="SMART" id="SM00984">
    <property type="entry name" value="UDPG_MGDP_dh_C"/>
    <property type="match status" value="1"/>
</dbReference>
<dbReference type="Pfam" id="PF00984">
    <property type="entry name" value="UDPG_MGDP_dh"/>
    <property type="match status" value="1"/>
</dbReference>
<dbReference type="EMBL" id="BMHA01000004">
    <property type="protein sequence ID" value="GGI05374.1"/>
    <property type="molecule type" value="Genomic_DNA"/>
</dbReference>
<dbReference type="InterPro" id="IPR017476">
    <property type="entry name" value="UDP-Glc/GDP-Man"/>
</dbReference>
<reference evidence="12" key="1">
    <citation type="journal article" date="2014" name="Int. J. Syst. Evol. Microbiol.">
        <title>Complete genome sequence of Corynebacterium casei LMG S-19264T (=DSM 44701T), isolated from a smear-ripened cheese.</title>
        <authorList>
            <consortium name="US DOE Joint Genome Institute (JGI-PGF)"/>
            <person name="Walter F."/>
            <person name="Albersmeier A."/>
            <person name="Kalinowski J."/>
            <person name="Ruckert C."/>
        </authorList>
    </citation>
    <scope>NUCLEOTIDE SEQUENCE</scope>
    <source>
        <strain evidence="12">CGMCC 1.14988</strain>
    </source>
</reference>
<dbReference type="InterPro" id="IPR036291">
    <property type="entry name" value="NAD(P)-bd_dom_sf"/>
</dbReference>
<evidence type="ECO:0000256" key="5">
    <source>
        <dbReference type="ARBA" id="ARBA00023027"/>
    </source>
</evidence>
<comment type="caution">
    <text evidence="12">The sequence shown here is derived from an EMBL/GenBank/DDBJ whole genome shotgun (WGS) entry which is preliminary data.</text>
</comment>
<feature type="binding site" evidence="9">
    <location>
        <begin position="156"/>
        <end position="159"/>
    </location>
    <ligand>
        <name>substrate</name>
    </ligand>
</feature>
<evidence type="ECO:0000256" key="4">
    <source>
        <dbReference type="ARBA" id="ARBA00023002"/>
    </source>
</evidence>